<proteinExistence type="predicted"/>
<feature type="region of interest" description="Disordered" evidence="1">
    <location>
        <begin position="1"/>
        <end position="21"/>
    </location>
</feature>
<evidence type="ECO:0000313" key="2">
    <source>
        <dbReference type="EMBL" id="KZP00324.1"/>
    </source>
</evidence>
<sequence>MTCSPHLASIAQQHTGPTPSLEPFLAPTVPAILAMVRVPPPACSARSLATFPFPAPASTSRPTSGWMCLHQALTRLCISRPIGSVNSPAGEIFDTKTRRVWLLPPGTAEAVWHSLSGYLVQLLSCDFRHTSDSDVLCRV</sequence>
<evidence type="ECO:0000313" key="3">
    <source>
        <dbReference type="Proteomes" id="UP000076738"/>
    </source>
</evidence>
<evidence type="ECO:0000256" key="1">
    <source>
        <dbReference type="SAM" id="MobiDB-lite"/>
    </source>
</evidence>
<protein>
    <submittedName>
        <fullName evidence="2">Uncharacterized protein</fullName>
    </submittedName>
</protein>
<accession>A0A167QWS1</accession>
<dbReference type="AlphaFoldDB" id="A0A167QWS1"/>
<dbReference type="EMBL" id="KV417270">
    <property type="protein sequence ID" value="KZP00324.1"/>
    <property type="molecule type" value="Genomic_DNA"/>
</dbReference>
<keyword evidence="3" id="KW-1185">Reference proteome</keyword>
<gene>
    <name evidence="2" type="ORF">CALVIDRAFT_328051</name>
</gene>
<reference evidence="2 3" key="1">
    <citation type="journal article" date="2016" name="Mol. Biol. Evol.">
        <title>Comparative Genomics of Early-Diverging Mushroom-Forming Fungi Provides Insights into the Origins of Lignocellulose Decay Capabilities.</title>
        <authorList>
            <person name="Nagy L.G."/>
            <person name="Riley R."/>
            <person name="Tritt A."/>
            <person name="Adam C."/>
            <person name="Daum C."/>
            <person name="Floudas D."/>
            <person name="Sun H."/>
            <person name="Yadav J.S."/>
            <person name="Pangilinan J."/>
            <person name="Larsson K.H."/>
            <person name="Matsuura K."/>
            <person name="Barry K."/>
            <person name="Labutti K."/>
            <person name="Kuo R."/>
            <person name="Ohm R.A."/>
            <person name="Bhattacharya S.S."/>
            <person name="Shirouzu T."/>
            <person name="Yoshinaga Y."/>
            <person name="Martin F.M."/>
            <person name="Grigoriev I.V."/>
            <person name="Hibbett D.S."/>
        </authorList>
    </citation>
    <scope>NUCLEOTIDE SEQUENCE [LARGE SCALE GENOMIC DNA]</scope>
    <source>
        <strain evidence="2 3">TUFC12733</strain>
    </source>
</reference>
<name>A0A167QWS1_CALVF</name>
<organism evidence="2 3">
    <name type="scientific">Calocera viscosa (strain TUFC12733)</name>
    <dbReference type="NCBI Taxonomy" id="1330018"/>
    <lineage>
        <taxon>Eukaryota</taxon>
        <taxon>Fungi</taxon>
        <taxon>Dikarya</taxon>
        <taxon>Basidiomycota</taxon>
        <taxon>Agaricomycotina</taxon>
        <taxon>Dacrymycetes</taxon>
        <taxon>Dacrymycetales</taxon>
        <taxon>Dacrymycetaceae</taxon>
        <taxon>Calocera</taxon>
    </lineage>
</organism>
<dbReference type="Proteomes" id="UP000076738">
    <property type="component" value="Unassembled WGS sequence"/>
</dbReference>